<feature type="binding site" evidence="10">
    <location>
        <begin position="35"/>
        <end position="43"/>
    </location>
    <ligand>
        <name>ATP</name>
        <dbReference type="ChEBI" id="CHEBI:30616"/>
    </ligand>
</feature>
<evidence type="ECO:0000313" key="15">
    <source>
        <dbReference type="Proteomes" id="UP000005777"/>
    </source>
</evidence>
<evidence type="ECO:0000256" key="3">
    <source>
        <dbReference type="ARBA" id="ARBA00012286"/>
    </source>
</evidence>
<protein>
    <recommendedName>
        <fullName evidence="3 10">Argininosuccinate synthase</fullName>
        <ecNumber evidence="3 10">6.3.4.5</ecNumber>
    </recommendedName>
    <alternativeName>
        <fullName evidence="10">Citrulline--aspartate ligase</fullName>
    </alternativeName>
</protein>
<dbReference type="FunFam" id="3.90.1260.10:FF:000007">
    <property type="entry name" value="Argininosuccinate synthase"/>
    <property type="match status" value="1"/>
</dbReference>
<dbReference type="Pfam" id="PF20979">
    <property type="entry name" value="Arginosuc_syn_C"/>
    <property type="match status" value="1"/>
</dbReference>
<dbReference type="HOGENOM" id="CLU_032784_4_2_11"/>
<keyword evidence="6 10" id="KW-0436">Ligase</keyword>
<comment type="caution">
    <text evidence="14">The sequence shown here is derived from an EMBL/GenBank/DDBJ whole genome shotgun (WGS) entry which is preliminary data.</text>
</comment>
<accession>W5IH77</accession>
<proteinExistence type="inferred from homology"/>
<dbReference type="GO" id="GO:0000050">
    <property type="term" value="P:urea cycle"/>
    <property type="evidence" value="ECO:0007669"/>
    <property type="project" value="TreeGrafter"/>
</dbReference>
<gene>
    <name evidence="10" type="primary">argG</name>
    <name evidence="14" type="ORF">HMPREF9020_01421</name>
</gene>
<dbReference type="Gene3D" id="3.90.1260.10">
    <property type="entry name" value="Argininosuccinate synthetase, chain A, domain 2"/>
    <property type="match status" value="1"/>
</dbReference>
<dbReference type="InterPro" id="IPR023434">
    <property type="entry name" value="Arginosuc_synth_type_1_subfam"/>
</dbReference>
<feature type="binding site" evidence="10">
    <location>
        <position position="150"/>
    </location>
    <ligand>
        <name>L-aspartate</name>
        <dbReference type="ChEBI" id="CHEBI:29991"/>
    </ligand>
</feature>
<dbReference type="SUPFAM" id="SSF69864">
    <property type="entry name" value="Argininosuccinate synthetase, C-terminal domain"/>
    <property type="match status" value="1"/>
</dbReference>
<feature type="binding site" evidence="10">
    <location>
        <position position="146"/>
    </location>
    <ligand>
        <name>L-aspartate</name>
        <dbReference type="ChEBI" id="CHEBI:29991"/>
    </ligand>
</feature>
<evidence type="ECO:0000313" key="14">
    <source>
        <dbReference type="EMBL" id="EFG26336.1"/>
    </source>
</evidence>
<feature type="binding site" evidence="10">
    <location>
        <position position="286"/>
    </location>
    <ligand>
        <name>L-citrulline</name>
        <dbReference type="ChEBI" id="CHEBI:57743"/>
    </ligand>
</feature>
<dbReference type="PROSITE" id="PS00565">
    <property type="entry name" value="ARGININOSUCCIN_SYN_2"/>
    <property type="match status" value="1"/>
</dbReference>
<feature type="binding site" evidence="10">
    <location>
        <position position="202"/>
    </location>
    <ligand>
        <name>L-citrulline</name>
        <dbReference type="ChEBI" id="CHEBI:57743"/>
    </ligand>
</feature>
<dbReference type="Gene3D" id="1.20.5.470">
    <property type="entry name" value="Single helix bin"/>
    <property type="match status" value="1"/>
</dbReference>
<feature type="binding site" evidence="10">
    <location>
        <position position="144"/>
    </location>
    <ligand>
        <name>ATP</name>
        <dbReference type="ChEBI" id="CHEBI:30616"/>
    </ligand>
</feature>
<dbReference type="InterPro" id="IPR048268">
    <property type="entry name" value="Arginosuc_syn_C"/>
</dbReference>
<feature type="domain" description="Arginosuccinate synthase-like N-terminal" evidence="12">
    <location>
        <begin position="31"/>
        <end position="192"/>
    </location>
</feature>
<dbReference type="NCBIfam" id="TIGR00032">
    <property type="entry name" value="argG"/>
    <property type="match status" value="1"/>
</dbReference>
<dbReference type="AlphaFoldDB" id="W5IH77"/>
<evidence type="ECO:0000256" key="5">
    <source>
        <dbReference type="ARBA" id="ARBA00022571"/>
    </source>
</evidence>
<dbReference type="RefSeq" id="WP_006293811.1">
    <property type="nucleotide sequence ID" value="NZ_GG770226.1"/>
</dbReference>
<dbReference type="CDD" id="cd01999">
    <property type="entry name" value="ASS"/>
    <property type="match status" value="1"/>
</dbReference>
<feature type="region of interest" description="Disordered" evidence="11">
    <location>
        <begin position="1"/>
        <end position="20"/>
    </location>
</feature>
<dbReference type="EC" id="6.3.4.5" evidence="3 10"/>
<dbReference type="GO" id="GO:0005524">
    <property type="term" value="F:ATP binding"/>
    <property type="evidence" value="ECO:0007669"/>
    <property type="project" value="UniProtKB-UniRule"/>
</dbReference>
<evidence type="ECO:0000259" key="12">
    <source>
        <dbReference type="Pfam" id="PF00764"/>
    </source>
</evidence>
<comment type="subcellular location">
    <subcellularLocation>
        <location evidence="10">Cytoplasm</location>
    </subcellularLocation>
</comment>
<keyword evidence="8 10" id="KW-0547">Nucleotide-binding</keyword>
<feature type="binding site" evidence="10">
    <location>
        <position position="151"/>
    </location>
    <ligand>
        <name>L-aspartate</name>
        <dbReference type="ChEBI" id="CHEBI:29991"/>
    </ligand>
</feature>
<evidence type="ECO:0000256" key="10">
    <source>
        <dbReference type="HAMAP-Rule" id="MF_00005"/>
    </source>
</evidence>
<name>W5IH77_SCAIO</name>
<evidence type="ECO:0000256" key="9">
    <source>
        <dbReference type="ARBA" id="ARBA00022840"/>
    </source>
</evidence>
<comment type="subunit">
    <text evidence="2 10">Homotetramer.</text>
</comment>
<dbReference type="SUPFAM" id="SSF52402">
    <property type="entry name" value="Adenine nucleotide alpha hydrolases-like"/>
    <property type="match status" value="1"/>
</dbReference>
<feature type="compositionally biased region" description="Polar residues" evidence="11">
    <location>
        <begin position="1"/>
        <end position="14"/>
    </location>
</feature>
<comment type="similarity">
    <text evidence="10">Belongs to the argininosuccinate synthase family. Type 1 subfamily.</text>
</comment>
<feature type="binding site" evidence="10">
    <location>
        <position position="298"/>
    </location>
    <ligand>
        <name>L-citrulline</name>
        <dbReference type="ChEBI" id="CHEBI:57743"/>
    </ligand>
</feature>
<comment type="pathway">
    <text evidence="1 10">Amino-acid biosynthesis; L-arginine biosynthesis; L-arginine from L-ornithine and carbamoyl phosphate: step 2/3.</text>
</comment>
<dbReference type="NCBIfam" id="NF001770">
    <property type="entry name" value="PRK00509.1"/>
    <property type="match status" value="1"/>
</dbReference>
<evidence type="ECO:0000256" key="6">
    <source>
        <dbReference type="ARBA" id="ARBA00022598"/>
    </source>
</evidence>
<keyword evidence="15" id="KW-1185">Reference proteome</keyword>
<keyword evidence="9 10" id="KW-0067">ATP-binding</keyword>
<evidence type="ECO:0000256" key="7">
    <source>
        <dbReference type="ARBA" id="ARBA00022605"/>
    </source>
</evidence>
<dbReference type="GO" id="GO:0004055">
    <property type="term" value="F:argininosuccinate synthase activity"/>
    <property type="evidence" value="ECO:0007669"/>
    <property type="project" value="UniProtKB-UniRule"/>
</dbReference>
<dbReference type="PANTHER" id="PTHR11587:SF2">
    <property type="entry name" value="ARGININOSUCCINATE SYNTHASE"/>
    <property type="match status" value="1"/>
</dbReference>
<dbReference type="HAMAP" id="MF_00005">
    <property type="entry name" value="Arg_succ_synth_type1"/>
    <property type="match status" value="1"/>
</dbReference>
<dbReference type="UniPathway" id="UPA00068">
    <property type="reaction ID" value="UER00113"/>
</dbReference>
<dbReference type="GO" id="GO:0005737">
    <property type="term" value="C:cytoplasm"/>
    <property type="evidence" value="ECO:0007669"/>
    <property type="project" value="UniProtKB-SubCell"/>
</dbReference>
<dbReference type="eggNOG" id="COG0137">
    <property type="taxonomic scope" value="Bacteria"/>
</dbReference>
<dbReference type="InterPro" id="IPR048267">
    <property type="entry name" value="Arginosuc_syn_N"/>
</dbReference>
<feature type="domain" description="Arginosuccinate synthase C-terminal" evidence="13">
    <location>
        <begin position="201"/>
        <end position="417"/>
    </location>
</feature>
<reference evidence="14 15" key="1">
    <citation type="submission" date="2012-01" db="EMBL/GenBank/DDBJ databases">
        <title>The Genome Sequence of Scardovia inopinata F0304.</title>
        <authorList>
            <consortium name="The Broad Institute Genome Sequencing Platform"/>
            <person name="Ward D."/>
            <person name="Earl A."/>
            <person name="Feldgarden M."/>
            <person name="Gevers D."/>
            <person name="Young S."/>
            <person name="Zeng Q."/>
            <person name="Koehrsen M."/>
            <person name="Alvarado L."/>
            <person name="Berlin A.M."/>
            <person name="Borenstein D."/>
            <person name="Chapman S.B."/>
            <person name="Chen Z."/>
            <person name="Engels R."/>
            <person name="Freedman E."/>
            <person name="Gellesch M."/>
            <person name="Goldberg J."/>
            <person name="Griggs A."/>
            <person name="Gujja S."/>
            <person name="Heilman E.R."/>
            <person name="Heiman D.I."/>
            <person name="Hepburn T.A."/>
            <person name="Howarth C."/>
            <person name="Jen D."/>
            <person name="Larson L."/>
            <person name="Mehta T."/>
            <person name="Park D."/>
            <person name="Pearson M."/>
            <person name="Richards J."/>
            <person name="Roberts A."/>
            <person name="Saif S."/>
            <person name="Shea T.D."/>
            <person name="Shenoy N."/>
            <person name="Sisk P."/>
            <person name="Stolte C."/>
            <person name="Sykes S.N."/>
            <person name="Walk T."/>
            <person name="White J."/>
            <person name="Yandava C."/>
            <person name="Izard J."/>
            <person name="Baranova O.V."/>
            <person name="Blanton J.M."/>
            <person name="Tanner A.C."/>
            <person name="Dewhirst F."/>
            <person name="Haas B."/>
            <person name="Nusbaum C."/>
            <person name="Birren B."/>
        </authorList>
    </citation>
    <scope>NUCLEOTIDE SEQUENCE [LARGE SCALE GENOMIC DNA]</scope>
    <source>
        <strain evidence="14 15">F0304</strain>
    </source>
</reference>
<evidence type="ECO:0000256" key="8">
    <source>
        <dbReference type="ARBA" id="ARBA00022741"/>
    </source>
</evidence>
<comment type="caution">
    <text evidence="10">Lacks conserved residue(s) required for the propagation of feature annotation.</text>
</comment>
<dbReference type="InterPro" id="IPR024074">
    <property type="entry name" value="AS_cat/multimer_dom_body"/>
</dbReference>
<keyword evidence="4 10" id="KW-0963">Cytoplasm</keyword>
<dbReference type="GO" id="GO:0000053">
    <property type="term" value="P:argininosuccinate metabolic process"/>
    <property type="evidence" value="ECO:0007669"/>
    <property type="project" value="TreeGrafter"/>
</dbReference>
<evidence type="ECO:0000256" key="1">
    <source>
        <dbReference type="ARBA" id="ARBA00004967"/>
    </source>
</evidence>
<dbReference type="EMBL" id="ADCX01000013">
    <property type="protein sequence ID" value="EFG26336.1"/>
    <property type="molecule type" value="Genomic_DNA"/>
</dbReference>
<comment type="catalytic activity">
    <reaction evidence="10">
        <text>L-citrulline + L-aspartate + ATP = 2-(N(omega)-L-arginino)succinate + AMP + diphosphate + H(+)</text>
        <dbReference type="Rhea" id="RHEA:10932"/>
        <dbReference type="ChEBI" id="CHEBI:15378"/>
        <dbReference type="ChEBI" id="CHEBI:29991"/>
        <dbReference type="ChEBI" id="CHEBI:30616"/>
        <dbReference type="ChEBI" id="CHEBI:33019"/>
        <dbReference type="ChEBI" id="CHEBI:57472"/>
        <dbReference type="ChEBI" id="CHEBI:57743"/>
        <dbReference type="ChEBI" id="CHEBI:456215"/>
        <dbReference type="EC" id="6.3.4.5"/>
    </reaction>
</comment>
<feature type="binding site" evidence="10">
    <location>
        <position position="150"/>
    </location>
    <ligand>
        <name>L-citrulline</name>
        <dbReference type="ChEBI" id="CHEBI:57743"/>
    </ligand>
</feature>
<keyword evidence="7 10" id="KW-0028">Amino-acid biosynthesis</keyword>
<evidence type="ECO:0000256" key="4">
    <source>
        <dbReference type="ARBA" id="ARBA00022490"/>
    </source>
</evidence>
<evidence type="ECO:0000256" key="2">
    <source>
        <dbReference type="ARBA" id="ARBA00011881"/>
    </source>
</evidence>
<dbReference type="PANTHER" id="PTHR11587">
    <property type="entry name" value="ARGININOSUCCINATE SYNTHASE"/>
    <property type="match status" value="1"/>
</dbReference>
<evidence type="ECO:0000259" key="13">
    <source>
        <dbReference type="Pfam" id="PF20979"/>
    </source>
</evidence>
<keyword evidence="5 10" id="KW-0055">Arginine biosynthesis</keyword>
<dbReference type="Proteomes" id="UP000005777">
    <property type="component" value="Unassembled WGS sequence"/>
</dbReference>
<dbReference type="InterPro" id="IPR014729">
    <property type="entry name" value="Rossmann-like_a/b/a_fold"/>
</dbReference>
<dbReference type="FunFam" id="3.40.50.620:FF:000038">
    <property type="entry name" value="Argininosuccinate synthase"/>
    <property type="match status" value="1"/>
</dbReference>
<evidence type="ECO:0000256" key="11">
    <source>
        <dbReference type="SAM" id="MobiDB-lite"/>
    </source>
</evidence>
<dbReference type="InterPro" id="IPR018223">
    <property type="entry name" value="Arginosuc_synth_CS"/>
</dbReference>
<feature type="binding site" evidence="10">
    <location>
        <position position="114"/>
    </location>
    <ligand>
        <name>L-citrulline</name>
        <dbReference type="ChEBI" id="CHEBI:57743"/>
    </ligand>
</feature>
<sequence>MTKGEQGQNDYNQADSRKLEQRQKQYRKGGRIVLAYSGGLDTSVAIPFLTERTGKEVVAVSVDVGQGGEDLETIRERALACGAAEAYVVDAREEFARDYCMLALKANALYQEQYPLVSAISRPLITKHLVEAAHRFGADTIAHGCTGKGNDQVRFEVAIQSIDPSLTAISPIRDLSLTRDVEIDYAQKYHLPITQDRKNPYSIDQNMWGRAIETGYLEDPWNPPTEDVYAYTADPSQDRPADQVILTFNQGIPTHIDGQPVSPVEAIRQLNKRAGAQGIGRVDIMEDRLVGIKSRELYEVPGAQVLIQAHQDLEDLCLEREQHRIKRLVDMRWAQLVYDAQWYSPAVKSLNAFIADTQVYVSGQIRMSLHSGKAVITGRRSDTSLYSYSLATYETGDSFNQNASNGFIELYGLPSKIAAARDIASGKGVKHV</sequence>
<feature type="binding site" evidence="10">
    <location>
        <position position="154"/>
    </location>
    <ligand>
        <name>L-citrulline</name>
        <dbReference type="ChEBI" id="CHEBI:57743"/>
    </ligand>
</feature>
<dbReference type="InterPro" id="IPR001518">
    <property type="entry name" value="Arginosuc_synth"/>
</dbReference>
<dbReference type="Gene3D" id="3.40.50.620">
    <property type="entry name" value="HUPs"/>
    <property type="match status" value="1"/>
</dbReference>
<organism evidence="14 15">
    <name type="scientific">Scardovia inopinata F0304</name>
    <dbReference type="NCBI Taxonomy" id="641146"/>
    <lineage>
        <taxon>Bacteria</taxon>
        <taxon>Bacillati</taxon>
        <taxon>Actinomycetota</taxon>
        <taxon>Actinomycetes</taxon>
        <taxon>Bifidobacteriales</taxon>
        <taxon>Bifidobacteriaceae</taxon>
        <taxon>Scardovia</taxon>
    </lineage>
</organism>
<dbReference type="GO" id="GO:0006526">
    <property type="term" value="P:L-arginine biosynthetic process"/>
    <property type="evidence" value="ECO:0007669"/>
    <property type="project" value="UniProtKB-UniRule"/>
</dbReference>
<dbReference type="PROSITE" id="PS00564">
    <property type="entry name" value="ARGININOSUCCIN_SYN_1"/>
    <property type="match status" value="1"/>
</dbReference>
<dbReference type="Pfam" id="PF00764">
    <property type="entry name" value="Arginosuc_synth"/>
    <property type="match status" value="1"/>
</dbReference>